<protein>
    <submittedName>
        <fullName evidence="2">Uncharacterized protein</fullName>
    </submittedName>
</protein>
<dbReference type="EMBL" id="RJVU01050031">
    <property type="protein sequence ID" value="ROL42252.1"/>
    <property type="molecule type" value="Genomic_DNA"/>
</dbReference>
<proteinExistence type="predicted"/>
<gene>
    <name evidence="2" type="ORF">DPX16_23700</name>
</gene>
<organism evidence="2 3">
    <name type="scientific">Anabarilius grahami</name>
    <name type="common">Kanglang fish</name>
    <name type="synonym">Barilius grahami</name>
    <dbReference type="NCBI Taxonomy" id="495550"/>
    <lineage>
        <taxon>Eukaryota</taxon>
        <taxon>Metazoa</taxon>
        <taxon>Chordata</taxon>
        <taxon>Craniata</taxon>
        <taxon>Vertebrata</taxon>
        <taxon>Euteleostomi</taxon>
        <taxon>Actinopterygii</taxon>
        <taxon>Neopterygii</taxon>
        <taxon>Teleostei</taxon>
        <taxon>Ostariophysi</taxon>
        <taxon>Cypriniformes</taxon>
        <taxon>Xenocyprididae</taxon>
        <taxon>Xenocypridinae</taxon>
        <taxon>Xenocypridinae incertae sedis</taxon>
        <taxon>Anabarilius</taxon>
    </lineage>
</organism>
<comment type="caution">
    <text evidence="2">The sequence shown here is derived from an EMBL/GenBank/DDBJ whole genome shotgun (WGS) entry which is preliminary data.</text>
</comment>
<reference evidence="2 3" key="1">
    <citation type="submission" date="2018-10" db="EMBL/GenBank/DDBJ databases">
        <title>Genome assembly for a Yunnan-Guizhou Plateau 3E fish, Anabarilius grahami (Regan), and its evolutionary and genetic applications.</title>
        <authorList>
            <person name="Jiang W."/>
        </authorList>
    </citation>
    <scope>NUCLEOTIDE SEQUENCE [LARGE SCALE GENOMIC DNA]</scope>
    <source>
        <strain evidence="2">AG-KIZ</strain>
        <tissue evidence="2">Muscle</tissue>
    </source>
</reference>
<sequence length="240" mass="25039">MLPGVTSRLQSDEGHPQSVQEAGYMGSYSEVPGSTQATLSQLPMARGPSHGSFIGHSIRDFTLSPISALVDSQTVVSSPQPTYPGMCDNQLFCLPESLETGTISAKGRTNGTAPGTQGSGYNRCGGLQFGEFMGPQQWTSFQQRDNTLSTEVRSAGGAGITRPECPSPRLVISLPLCLPSNSTSLACPEACAGETPNAYFSGALLAIASSEGPVITNELDTLAPLTEQVEVVCMAPGVEH</sequence>
<feature type="region of interest" description="Disordered" evidence="1">
    <location>
        <begin position="1"/>
        <end position="20"/>
    </location>
</feature>
<accession>A0A3N0Y7Q7</accession>
<keyword evidence="3" id="KW-1185">Reference proteome</keyword>
<dbReference type="AlphaFoldDB" id="A0A3N0Y7Q7"/>
<evidence type="ECO:0000313" key="2">
    <source>
        <dbReference type="EMBL" id="ROL42252.1"/>
    </source>
</evidence>
<name>A0A3N0Y7Q7_ANAGA</name>
<evidence type="ECO:0000313" key="3">
    <source>
        <dbReference type="Proteomes" id="UP000281406"/>
    </source>
</evidence>
<evidence type="ECO:0000256" key="1">
    <source>
        <dbReference type="SAM" id="MobiDB-lite"/>
    </source>
</evidence>
<dbReference type="Proteomes" id="UP000281406">
    <property type="component" value="Unassembled WGS sequence"/>
</dbReference>